<sequence>MDYSNIGRVERGHGGLSEESVGYLDEALGAGGKLLARFRASAGKNMRVREEDAMRRRTVLGAMTGLAFGTATPAVALEALRHGLGQAIDADAGDWAAIADDFAHDFYTTSQAELIDQLSTDLTVLQHLVAVRPSVDLYRVAAQLSVLMAMSLVATAQVGLARRWWRTARRYADDSRHTDTRILARSWAVTSGGYERRPLPQILSLADEAVSMVGSRATAAVAGLYAGRAQALAIAGRHAEATAAVRLVEEATEGMPAEDADDVESLFGWPEHRLRHTQSYVHTLTGELAEAAKAQERALTLYPTSQARLRTQVGLHQAACLIKGGDIPGGLRHAADMLDQLPADQHNAVLQEVAHRVMAAVPAVERGRPEAEDFRARLVQGGGI</sequence>
<reference evidence="1 2" key="1">
    <citation type="submission" date="2020-03" db="EMBL/GenBank/DDBJ databases">
        <title>Whole genome shotgun sequence of Phytohabitans houttuyneae NBRC 108639.</title>
        <authorList>
            <person name="Komaki H."/>
            <person name="Tamura T."/>
        </authorList>
    </citation>
    <scope>NUCLEOTIDE SEQUENCE [LARGE SCALE GENOMIC DNA]</scope>
    <source>
        <strain evidence="1 2">NBRC 108639</strain>
    </source>
</reference>
<comment type="caution">
    <text evidence="1">The sequence shown here is derived from an EMBL/GenBank/DDBJ whole genome shotgun (WGS) entry which is preliminary data.</text>
</comment>
<dbReference type="EMBL" id="BLPF01000004">
    <property type="protein sequence ID" value="GFJ84887.1"/>
    <property type="molecule type" value="Genomic_DNA"/>
</dbReference>
<dbReference type="Proteomes" id="UP000482800">
    <property type="component" value="Unassembled WGS sequence"/>
</dbReference>
<gene>
    <name evidence="1" type="ORF">Phou_090670</name>
</gene>
<evidence type="ECO:0000313" key="2">
    <source>
        <dbReference type="Proteomes" id="UP000482800"/>
    </source>
</evidence>
<dbReference type="AlphaFoldDB" id="A0A6V8KSV9"/>
<reference evidence="1 2" key="2">
    <citation type="submission" date="2020-03" db="EMBL/GenBank/DDBJ databases">
        <authorList>
            <person name="Ichikawa N."/>
            <person name="Kimura A."/>
            <person name="Kitahashi Y."/>
            <person name="Uohara A."/>
        </authorList>
    </citation>
    <scope>NUCLEOTIDE SEQUENCE [LARGE SCALE GENOMIC DNA]</scope>
    <source>
        <strain evidence="1 2">NBRC 108639</strain>
    </source>
</reference>
<name>A0A6V8KSV9_9ACTN</name>
<proteinExistence type="predicted"/>
<organism evidence="1 2">
    <name type="scientific">Phytohabitans houttuyneae</name>
    <dbReference type="NCBI Taxonomy" id="1076126"/>
    <lineage>
        <taxon>Bacteria</taxon>
        <taxon>Bacillati</taxon>
        <taxon>Actinomycetota</taxon>
        <taxon>Actinomycetes</taxon>
        <taxon>Micromonosporales</taxon>
        <taxon>Micromonosporaceae</taxon>
    </lineage>
</organism>
<protein>
    <submittedName>
        <fullName evidence="1">Uncharacterized protein</fullName>
    </submittedName>
</protein>
<accession>A0A6V8KSV9</accession>
<keyword evidence="2" id="KW-1185">Reference proteome</keyword>
<evidence type="ECO:0000313" key="1">
    <source>
        <dbReference type="EMBL" id="GFJ84887.1"/>
    </source>
</evidence>